<feature type="repeat" description="TPR" evidence="3">
    <location>
        <begin position="55"/>
        <end position="88"/>
    </location>
</feature>
<sequence length="213" mass="23687">MKLSVIVSFLIISSLESAVAQSAYVKMGQQALMDGDFRSAISHLEKACITDSTNANALWMLGYSYYHSDNYKKSITAYTRVIAIKPADASAYYYRARAKSFLGKDNQTSPADKELYLLGAIVDLTKAISINSDPNDSKFYQNRGLAYRDYGLFKLQNSSHFYDRARGINSLKACITDLEKVLNDNPGRTDIANLIDQSKDKLSQAIAPTVARH</sequence>
<proteinExistence type="predicted"/>
<dbReference type="Pfam" id="PF14559">
    <property type="entry name" value="TPR_19"/>
    <property type="match status" value="1"/>
</dbReference>
<evidence type="ECO:0000256" key="2">
    <source>
        <dbReference type="ARBA" id="ARBA00022803"/>
    </source>
</evidence>
<keyword evidence="4" id="KW-0732">Signal</keyword>
<evidence type="ECO:0000313" key="6">
    <source>
        <dbReference type="Proteomes" id="UP000548326"/>
    </source>
</evidence>
<dbReference type="AlphaFoldDB" id="A0A841JAW0"/>
<dbReference type="PANTHER" id="PTHR44858">
    <property type="entry name" value="TETRATRICOPEPTIDE REPEAT PROTEIN 6"/>
    <property type="match status" value="1"/>
</dbReference>
<evidence type="ECO:0000256" key="1">
    <source>
        <dbReference type="ARBA" id="ARBA00022737"/>
    </source>
</evidence>
<dbReference type="SMART" id="SM00028">
    <property type="entry name" value="TPR"/>
    <property type="match status" value="2"/>
</dbReference>
<feature type="signal peptide" evidence="4">
    <location>
        <begin position="1"/>
        <end position="20"/>
    </location>
</feature>
<dbReference type="InterPro" id="IPR011990">
    <property type="entry name" value="TPR-like_helical_dom_sf"/>
</dbReference>
<dbReference type="PROSITE" id="PS50005">
    <property type="entry name" value="TPR"/>
    <property type="match status" value="1"/>
</dbReference>
<dbReference type="SUPFAM" id="SSF48452">
    <property type="entry name" value="TPR-like"/>
    <property type="match status" value="1"/>
</dbReference>
<name>A0A841JAW0_9SPHI</name>
<keyword evidence="2 3" id="KW-0802">TPR repeat</keyword>
<dbReference type="InterPro" id="IPR019734">
    <property type="entry name" value="TPR_rpt"/>
</dbReference>
<feature type="chain" id="PRO_5032629371" evidence="4">
    <location>
        <begin position="21"/>
        <end position="213"/>
    </location>
</feature>
<accession>A0A841JAW0</accession>
<dbReference type="RefSeq" id="WP_183587616.1">
    <property type="nucleotide sequence ID" value="NZ_JACHCA010000005.1"/>
</dbReference>
<evidence type="ECO:0000256" key="3">
    <source>
        <dbReference type="PROSITE-ProRule" id="PRU00339"/>
    </source>
</evidence>
<evidence type="ECO:0000256" key="4">
    <source>
        <dbReference type="SAM" id="SignalP"/>
    </source>
</evidence>
<reference evidence="5 6" key="1">
    <citation type="submission" date="2020-08" db="EMBL/GenBank/DDBJ databases">
        <title>Genomic Encyclopedia of Type Strains, Phase IV (KMG-V): Genome sequencing to study the core and pangenomes of soil and plant-associated prokaryotes.</title>
        <authorList>
            <person name="Whitman W."/>
        </authorList>
    </citation>
    <scope>NUCLEOTIDE SEQUENCE [LARGE SCALE GENOMIC DNA]</scope>
    <source>
        <strain evidence="5 6">MP601</strain>
    </source>
</reference>
<comment type="caution">
    <text evidence="5">The sequence shown here is derived from an EMBL/GenBank/DDBJ whole genome shotgun (WGS) entry which is preliminary data.</text>
</comment>
<organism evidence="5 6">
    <name type="scientific">Mucilaginibacter lappiensis</name>
    <dbReference type="NCBI Taxonomy" id="354630"/>
    <lineage>
        <taxon>Bacteria</taxon>
        <taxon>Pseudomonadati</taxon>
        <taxon>Bacteroidota</taxon>
        <taxon>Sphingobacteriia</taxon>
        <taxon>Sphingobacteriales</taxon>
        <taxon>Sphingobacteriaceae</taxon>
        <taxon>Mucilaginibacter</taxon>
    </lineage>
</organism>
<keyword evidence="1" id="KW-0677">Repeat</keyword>
<evidence type="ECO:0000313" key="5">
    <source>
        <dbReference type="EMBL" id="MBB6128289.1"/>
    </source>
</evidence>
<protein>
    <submittedName>
        <fullName evidence="5">Tetratricopeptide (TPR) repeat protein</fullName>
    </submittedName>
</protein>
<dbReference type="EMBL" id="JACHCA010000005">
    <property type="protein sequence ID" value="MBB6128289.1"/>
    <property type="molecule type" value="Genomic_DNA"/>
</dbReference>
<dbReference type="Proteomes" id="UP000548326">
    <property type="component" value="Unassembled WGS sequence"/>
</dbReference>
<dbReference type="PANTHER" id="PTHR44858:SF1">
    <property type="entry name" value="UDP-N-ACETYLGLUCOSAMINE--PEPTIDE N-ACETYLGLUCOSAMINYLTRANSFERASE SPINDLY-RELATED"/>
    <property type="match status" value="1"/>
</dbReference>
<gene>
    <name evidence="5" type="ORF">HDF22_002402</name>
</gene>
<dbReference type="InterPro" id="IPR050498">
    <property type="entry name" value="Ycf3"/>
</dbReference>
<dbReference type="Gene3D" id="1.25.40.10">
    <property type="entry name" value="Tetratricopeptide repeat domain"/>
    <property type="match status" value="2"/>
</dbReference>